<keyword evidence="2" id="KW-1185">Reference proteome</keyword>
<name>N1PN69_DOTSN</name>
<evidence type="ECO:0000313" key="2">
    <source>
        <dbReference type="Proteomes" id="UP000016933"/>
    </source>
</evidence>
<gene>
    <name evidence="1" type="ORF">DOTSEDRAFT_43313</name>
</gene>
<dbReference type="Proteomes" id="UP000016933">
    <property type="component" value="Unassembled WGS sequence"/>
</dbReference>
<dbReference type="AlphaFoldDB" id="N1PN69"/>
<sequence length="57" mass="6705">MESFLEQTTFHVDDQPALLRFLDAAPKGLRGAVRNVRCAYEVYCPERYRDVDTQEWP</sequence>
<protein>
    <submittedName>
        <fullName evidence="1">Uncharacterized protein</fullName>
    </submittedName>
</protein>
<dbReference type="HOGENOM" id="CLU_2996481_0_0_1"/>
<reference evidence="1 2" key="2">
    <citation type="journal article" date="2012" name="PLoS Pathog.">
        <title>Diverse lifestyles and strategies of plant pathogenesis encoded in the genomes of eighteen Dothideomycetes fungi.</title>
        <authorList>
            <person name="Ohm R.A."/>
            <person name="Feau N."/>
            <person name="Henrissat B."/>
            <person name="Schoch C.L."/>
            <person name="Horwitz B.A."/>
            <person name="Barry K.W."/>
            <person name="Condon B.J."/>
            <person name="Copeland A.C."/>
            <person name="Dhillon B."/>
            <person name="Glaser F."/>
            <person name="Hesse C.N."/>
            <person name="Kosti I."/>
            <person name="LaButti K."/>
            <person name="Lindquist E.A."/>
            <person name="Lucas S."/>
            <person name="Salamov A.A."/>
            <person name="Bradshaw R.E."/>
            <person name="Ciuffetti L."/>
            <person name="Hamelin R.C."/>
            <person name="Kema G.H.J."/>
            <person name="Lawrence C."/>
            <person name="Scott J.A."/>
            <person name="Spatafora J.W."/>
            <person name="Turgeon B.G."/>
            <person name="de Wit P.J.G.M."/>
            <person name="Zhong S."/>
            <person name="Goodwin S.B."/>
            <person name="Grigoriev I.V."/>
        </authorList>
    </citation>
    <scope>NUCLEOTIDE SEQUENCE [LARGE SCALE GENOMIC DNA]</scope>
    <source>
        <strain evidence="2">NZE10 / CBS 128990</strain>
    </source>
</reference>
<proteinExistence type="predicted"/>
<reference evidence="2" key="1">
    <citation type="journal article" date="2012" name="PLoS Genet.">
        <title>The genomes of the fungal plant pathogens Cladosporium fulvum and Dothistroma septosporum reveal adaptation to different hosts and lifestyles but also signatures of common ancestry.</title>
        <authorList>
            <person name="de Wit P.J.G.M."/>
            <person name="van der Burgt A."/>
            <person name="Oekmen B."/>
            <person name="Stergiopoulos I."/>
            <person name="Abd-Elsalam K.A."/>
            <person name="Aerts A.L."/>
            <person name="Bahkali A.H."/>
            <person name="Beenen H.G."/>
            <person name="Chettri P."/>
            <person name="Cox M.P."/>
            <person name="Datema E."/>
            <person name="de Vries R.P."/>
            <person name="Dhillon B."/>
            <person name="Ganley A.R."/>
            <person name="Griffiths S.A."/>
            <person name="Guo Y."/>
            <person name="Hamelin R.C."/>
            <person name="Henrissat B."/>
            <person name="Kabir M.S."/>
            <person name="Jashni M.K."/>
            <person name="Kema G."/>
            <person name="Klaubauf S."/>
            <person name="Lapidus A."/>
            <person name="Levasseur A."/>
            <person name="Lindquist E."/>
            <person name="Mehrabi R."/>
            <person name="Ohm R.A."/>
            <person name="Owen T.J."/>
            <person name="Salamov A."/>
            <person name="Schwelm A."/>
            <person name="Schijlen E."/>
            <person name="Sun H."/>
            <person name="van den Burg H.A."/>
            <person name="van Ham R.C.H.J."/>
            <person name="Zhang S."/>
            <person name="Goodwin S.B."/>
            <person name="Grigoriev I.V."/>
            <person name="Collemare J."/>
            <person name="Bradshaw R.E."/>
        </authorList>
    </citation>
    <scope>NUCLEOTIDE SEQUENCE [LARGE SCALE GENOMIC DNA]</scope>
    <source>
        <strain evidence="2">NZE10 / CBS 128990</strain>
    </source>
</reference>
<organism evidence="1 2">
    <name type="scientific">Dothistroma septosporum (strain NZE10 / CBS 128990)</name>
    <name type="common">Red band needle blight fungus</name>
    <name type="synonym">Mycosphaerella pini</name>
    <dbReference type="NCBI Taxonomy" id="675120"/>
    <lineage>
        <taxon>Eukaryota</taxon>
        <taxon>Fungi</taxon>
        <taxon>Dikarya</taxon>
        <taxon>Ascomycota</taxon>
        <taxon>Pezizomycotina</taxon>
        <taxon>Dothideomycetes</taxon>
        <taxon>Dothideomycetidae</taxon>
        <taxon>Mycosphaerellales</taxon>
        <taxon>Mycosphaerellaceae</taxon>
        <taxon>Dothistroma</taxon>
    </lineage>
</organism>
<evidence type="ECO:0000313" key="1">
    <source>
        <dbReference type="EMBL" id="EME44847.1"/>
    </source>
</evidence>
<accession>N1PN69</accession>
<dbReference type="EMBL" id="KB446538">
    <property type="protein sequence ID" value="EME44847.1"/>
    <property type="molecule type" value="Genomic_DNA"/>
</dbReference>